<protein>
    <recommendedName>
        <fullName evidence="3 18">DNA polymerase III subunit epsilon</fullName>
        <ecNumber evidence="2 18">2.7.7.7</ecNumber>
    </recommendedName>
</protein>
<evidence type="ECO:0000256" key="16">
    <source>
        <dbReference type="PIRSR" id="PIRSR606309-2"/>
    </source>
</evidence>
<keyword evidence="6 18" id="KW-0235">DNA replication</keyword>
<keyword evidence="7 18" id="KW-0540">Nuclease</keyword>
<dbReference type="GO" id="GO:0005829">
    <property type="term" value="C:cytosol"/>
    <property type="evidence" value="ECO:0007669"/>
    <property type="project" value="TreeGrafter"/>
</dbReference>
<dbReference type="GO" id="GO:0003677">
    <property type="term" value="F:DNA binding"/>
    <property type="evidence" value="ECO:0007669"/>
    <property type="project" value="InterPro"/>
</dbReference>
<evidence type="ECO:0000256" key="18">
    <source>
        <dbReference type="RuleBase" id="RU364087"/>
    </source>
</evidence>
<dbReference type="PANTHER" id="PTHR30231:SF41">
    <property type="entry name" value="DNA POLYMERASE III SUBUNIT EPSILON"/>
    <property type="match status" value="1"/>
</dbReference>
<keyword evidence="21" id="KW-1185">Reference proteome</keyword>
<proteinExistence type="predicted"/>
<keyword evidence="5 18" id="KW-0548">Nucleotidyltransferase</keyword>
<dbReference type="InterPro" id="IPR013520">
    <property type="entry name" value="Ribonucl_H"/>
</dbReference>
<evidence type="ECO:0000256" key="6">
    <source>
        <dbReference type="ARBA" id="ARBA00022705"/>
    </source>
</evidence>
<keyword evidence="11 17" id="KW-0460">Magnesium</keyword>
<feature type="binding site" evidence="16">
    <location>
        <position position="10"/>
    </location>
    <ligand>
        <name>substrate</name>
    </ligand>
</feature>
<dbReference type="FunFam" id="3.30.420.10:FF:000012">
    <property type="entry name" value="DNA polymerase III subunit epsilon"/>
    <property type="match status" value="1"/>
</dbReference>
<dbReference type="InterPro" id="IPR036397">
    <property type="entry name" value="RNaseH_sf"/>
</dbReference>
<comment type="cofactor">
    <cofactor evidence="1 18">
        <name>Mn(2+)</name>
        <dbReference type="ChEBI" id="CHEBI:29035"/>
    </cofactor>
</comment>
<feature type="binding site" evidence="16">
    <location>
        <position position="160"/>
    </location>
    <ligand>
        <name>substrate</name>
    </ligand>
</feature>
<feature type="binding site" evidence="16">
    <location>
        <position position="60"/>
    </location>
    <ligand>
        <name>substrate</name>
    </ligand>
</feature>
<comment type="subunit">
    <text evidence="18">DNA polymerase III contains a core (composed of alpha, epsilon and theta chains) that associates with a tau subunit. This core dimerizes to form the POLIII' complex. PolIII' associates with the gamma complex (composed of gamma, delta, delta', psi and chi chains) and with the beta chain to form the complete DNA polymerase III complex.</text>
</comment>
<feature type="active site" description="Proton acceptor" evidence="15">
    <location>
        <position position="155"/>
    </location>
</feature>
<dbReference type="Pfam" id="PF00929">
    <property type="entry name" value="RNase_T"/>
    <property type="match status" value="1"/>
</dbReference>
<feature type="binding site" evidence="17">
    <location>
        <position position="12"/>
    </location>
    <ligand>
        <name>a divalent metal cation</name>
        <dbReference type="ChEBI" id="CHEBI:60240"/>
        <label>1</label>
        <note>catalytic</note>
    </ligand>
</feature>
<dbReference type="GO" id="GO:0003887">
    <property type="term" value="F:DNA-directed DNA polymerase activity"/>
    <property type="evidence" value="ECO:0007669"/>
    <property type="project" value="UniProtKB-KW"/>
</dbReference>
<feature type="binding site" evidence="17">
    <location>
        <position position="10"/>
    </location>
    <ligand>
        <name>a divalent metal cation</name>
        <dbReference type="ChEBI" id="CHEBI:60240"/>
        <label>1</label>
        <note>catalytic</note>
    </ligand>
</feature>
<gene>
    <name evidence="18 20" type="primary">dnaQ</name>
    <name evidence="20" type="ORF">GCM10011365_20980</name>
</gene>
<dbReference type="GO" id="GO:0046872">
    <property type="term" value="F:metal ion binding"/>
    <property type="evidence" value="ECO:0007669"/>
    <property type="project" value="UniProtKB-KW"/>
</dbReference>
<dbReference type="PANTHER" id="PTHR30231">
    <property type="entry name" value="DNA POLYMERASE III SUBUNIT EPSILON"/>
    <property type="match status" value="1"/>
</dbReference>
<evidence type="ECO:0000256" key="3">
    <source>
        <dbReference type="ARBA" id="ARBA00020352"/>
    </source>
</evidence>
<comment type="catalytic activity">
    <reaction evidence="14 18">
        <text>DNA(n) + a 2'-deoxyribonucleoside 5'-triphosphate = DNA(n+1) + diphosphate</text>
        <dbReference type="Rhea" id="RHEA:22508"/>
        <dbReference type="Rhea" id="RHEA-COMP:17339"/>
        <dbReference type="Rhea" id="RHEA-COMP:17340"/>
        <dbReference type="ChEBI" id="CHEBI:33019"/>
        <dbReference type="ChEBI" id="CHEBI:61560"/>
        <dbReference type="ChEBI" id="CHEBI:173112"/>
        <dbReference type="EC" id="2.7.7.7"/>
    </reaction>
</comment>
<dbReference type="GO" id="GO:0045004">
    <property type="term" value="P:DNA replication proofreading"/>
    <property type="evidence" value="ECO:0007669"/>
    <property type="project" value="TreeGrafter"/>
</dbReference>
<evidence type="ECO:0000256" key="2">
    <source>
        <dbReference type="ARBA" id="ARBA00012417"/>
    </source>
</evidence>
<dbReference type="Gene3D" id="3.30.420.10">
    <property type="entry name" value="Ribonuclease H-like superfamily/Ribonuclease H"/>
    <property type="match status" value="1"/>
</dbReference>
<feature type="binding site" evidence="16">
    <location>
        <position position="12"/>
    </location>
    <ligand>
        <name>substrate</name>
    </ligand>
</feature>
<keyword evidence="10 18" id="KW-0269">Exonuclease</keyword>
<dbReference type="AlphaFoldDB" id="A0A917CUP3"/>
<dbReference type="NCBIfam" id="NF004316">
    <property type="entry name" value="PRK05711.1"/>
    <property type="match status" value="1"/>
</dbReference>
<reference evidence="20" key="2">
    <citation type="submission" date="2020-09" db="EMBL/GenBank/DDBJ databases">
        <authorList>
            <person name="Sun Q."/>
            <person name="Zhou Y."/>
        </authorList>
    </citation>
    <scope>NUCLEOTIDE SEQUENCE</scope>
    <source>
        <strain evidence="20">CGMCC 1.12181</strain>
    </source>
</reference>
<evidence type="ECO:0000313" key="20">
    <source>
        <dbReference type="EMBL" id="GGF99518.1"/>
    </source>
</evidence>
<organism evidence="20 21">
    <name type="scientific">Marinicella pacifica</name>
    <dbReference type="NCBI Taxonomy" id="1171543"/>
    <lineage>
        <taxon>Bacteria</taxon>
        <taxon>Pseudomonadati</taxon>
        <taxon>Pseudomonadota</taxon>
        <taxon>Gammaproteobacteria</taxon>
        <taxon>Lysobacterales</taxon>
        <taxon>Marinicellaceae</taxon>
        <taxon>Marinicella</taxon>
    </lineage>
</organism>
<evidence type="ECO:0000313" key="21">
    <source>
        <dbReference type="Proteomes" id="UP000605253"/>
    </source>
</evidence>
<evidence type="ECO:0000256" key="8">
    <source>
        <dbReference type="ARBA" id="ARBA00022723"/>
    </source>
</evidence>
<comment type="caution">
    <text evidence="20">The sequence shown here is derived from an EMBL/GenBank/DDBJ whole genome shotgun (WGS) entry which is preliminary data.</text>
</comment>
<evidence type="ECO:0000256" key="13">
    <source>
        <dbReference type="ARBA" id="ARBA00023211"/>
    </source>
</evidence>
<evidence type="ECO:0000256" key="9">
    <source>
        <dbReference type="ARBA" id="ARBA00022801"/>
    </source>
</evidence>
<accession>A0A917CUP3</accession>
<evidence type="ECO:0000256" key="4">
    <source>
        <dbReference type="ARBA" id="ARBA00022679"/>
    </source>
</evidence>
<dbReference type="Proteomes" id="UP000605253">
    <property type="component" value="Unassembled WGS sequence"/>
</dbReference>
<dbReference type="NCBIfam" id="TIGR01406">
    <property type="entry name" value="dnaQ_proteo"/>
    <property type="match status" value="1"/>
</dbReference>
<dbReference type="InterPro" id="IPR006309">
    <property type="entry name" value="DnaQ_proteo"/>
</dbReference>
<feature type="binding site" evidence="17">
    <location>
        <position position="160"/>
    </location>
    <ligand>
        <name>a divalent metal cation</name>
        <dbReference type="ChEBI" id="CHEBI:60240"/>
        <label>1</label>
        <note>catalytic</note>
    </ligand>
</feature>
<keyword evidence="13 17" id="KW-0464">Manganese</keyword>
<evidence type="ECO:0000256" key="1">
    <source>
        <dbReference type="ARBA" id="ARBA00001936"/>
    </source>
</evidence>
<dbReference type="EC" id="2.7.7.7" evidence="2 18"/>
<dbReference type="CDD" id="cd06131">
    <property type="entry name" value="DNA_pol_III_epsilon_Ecoli_like"/>
    <property type="match status" value="1"/>
</dbReference>
<dbReference type="RefSeq" id="WP_188365698.1">
    <property type="nucleotide sequence ID" value="NZ_BAABJF010000006.1"/>
</dbReference>
<dbReference type="SUPFAM" id="SSF53098">
    <property type="entry name" value="Ribonuclease H-like"/>
    <property type="match status" value="1"/>
</dbReference>
<dbReference type="InterPro" id="IPR012337">
    <property type="entry name" value="RNaseH-like_sf"/>
</dbReference>
<evidence type="ECO:0000256" key="14">
    <source>
        <dbReference type="ARBA" id="ARBA00049244"/>
    </source>
</evidence>
<name>A0A917CUP3_9GAMM</name>
<evidence type="ECO:0000259" key="19">
    <source>
        <dbReference type="SMART" id="SM00479"/>
    </source>
</evidence>
<feature type="domain" description="Exonuclease" evidence="19">
    <location>
        <begin position="5"/>
        <end position="177"/>
    </location>
</feature>
<keyword evidence="4 18" id="KW-0808">Transferase</keyword>
<keyword evidence="12 18" id="KW-0239">DNA-directed DNA polymerase</keyword>
<comment type="cofactor">
    <cofactor evidence="17">
        <name>Mg(2+)</name>
        <dbReference type="ChEBI" id="CHEBI:18420"/>
    </cofactor>
    <cofactor evidence="17">
        <name>Mn(2+)</name>
        <dbReference type="ChEBI" id="CHEBI:29035"/>
    </cofactor>
    <text evidence="17">Binds 2 divalent metal cations. Magnesium or manganese.</text>
</comment>
<dbReference type="GO" id="GO:0008408">
    <property type="term" value="F:3'-5' exonuclease activity"/>
    <property type="evidence" value="ECO:0007669"/>
    <property type="project" value="TreeGrafter"/>
</dbReference>
<evidence type="ECO:0000256" key="11">
    <source>
        <dbReference type="ARBA" id="ARBA00022842"/>
    </source>
</evidence>
<reference evidence="20" key="1">
    <citation type="journal article" date="2014" name="Int. J. Syst. Evol. Microbiol.">
        <title>Complete genome sequence of Corynebacterium casei LMG S-19264T (=DSM 44701T), isolated from a smear-ripened cheese.</title>
        <authorList>
            <consortium name="US DOE Joint Genome Institute (JGI-PGF)"/>
            <person name="Walter F."/>
            <person name="Albersmeier A."/>
            <person name="Kalinowski J."/>
            <person name="Ruckert C."/>
        </authorList>
    </citation>
    <scope>NUCLEOTIDE SEQUENCE</scope>
    <source>
        <strain evidence="20">CGMCC 1.12181</strain>
    </source>
</reference>
<evidence type="ECO:0000256" key="15">
    <source>
        <dbReference type="PIRSR" id="PIRSR606309-1"/>
    </source>
</evidence>
<evidence type="ECO:0000256" key="12">
    <source>
        <dbReference type="ARBA" id="ARBA00022932"/>
    </source>
</evidence>
<dbReference type="SMART" id="SM00479">
    <property type="entry name" value="EXOIII"/>
    <property type="match status" value="1"/>
</dbReference>
<sequence length="224" mass="25176">MTEKRLIMLDTETTGLKPEAGHRVIEIGAVVLENRQLTRHTYHQYLNPEFAVDQGALEVHGISNDFLQDKPCFHEVVNDFIAFIHGAVLVMHNAPFDVKFLNNELKLCGYGQQLEQVAEVVDSLVIAKQKYPGARNSLDALCKRYGINNAHRTLHGALLDAQILAQVYLAMTGGQTKLDLSMQQEDAAQQLKFNLADLPPLVTVEPSAEELQQHQAWLQKHMQK</sequence>
<comment type="function">
    <text evidence="18">DNA polymerase III is a complex, multichain enzyme responsible for most of the replicative synthesis in bacteria. The epsilon subunit contain the editing function and is a proofreading 3'-5' exonuclease.</text>
</comment>
<evidence type="ECO:0000256" key="7">
    <source>
        <dbReference type="ARBA" id="ARBA00022722"/>
    </source>
</evidence>
<evidence type="ECO:0000256" key="17">
    <source>
        <dbReference type="PIRSR" id="PIRSR606309-3"/>
    </source>
</evidence>
<evidence type="ECO:0000256" key="5">
    <source>
        <dbReference type="ARBA" id="ARBA00022695"/>
    </source>
</evidence>
<keyword evidence="9 18" id="KW-0378">Hydrolase</keyword>
<keyword evidence="8 17" id="KW-0479">Metal-binding</keyword>
<evidence type="ECO:0000256" key="10">
    <source>
        <dbReference type="ARBA" id="ARBA00022839"/>
    </source>
</evidence>
<dbReference type="EMBL" id="BMEO01000010">
    <property type="protein sequence ID" value="GGF99518.1"/>
    <property type="molecule type" value="Genomic_DNA"/>
</dbReference>
<dbReference type="InterPro" id="IPR006054">
    <property type="entry name" value="DnaQ"/>
</dbReference>
<dbReference type="NCBIfam" id="TIGR00573">
    <property type="entry name" value="dnaq"/>
    <property type="match status" value="1"/>
</dbReference>